<organism evidence="1 2">
    <name type="scientific">Fimbriiglobus ruber</name>
    <dbReference type="NCBI Taxonomy" id="1908690"/>
    <lineage>
        <taxon>Bacteria</taxon>
        <taxon>Pseudomonadati</taxon>
        <taxon>Planctomycetota</taxon>
        <taxon>Planctomycetia</taxon>
        <taxon>Gemmatales</taxon>
        <taxon>Gemmataceae</taxon>
        <taxon>Fimbriiglobus</taxon>
    </lineage>
</organism>
<reference evidence="2" key="1">
    <citation type="submission" date="2017-06" db="EMBL/GenBank/DDBJ databases">
        <title>Genome analysis of Fimbriiglobus ruber SP5, the first member of the order Planctomycetales with confirmed chitinolytic capability.</title>
        <authorList>
            <person name="Ravin N.V."/>
            <person name="Rakitin A.L."/>
            <person name="Ivanova A.A."/>
            <person name="Beletsky A.V."/>
            <person name="Kulichevskaya I.S."/>
            <person name="Mardanov A.V."/>
            <person name="Dedysh S.N."/>
        </authorList>
    </citation>
    <scope>NUCLEOTIDE SEQUENCE [LARGE SCALE GENOMIC DNA]</scope>
    <source>
        <strain evidence="2">SP5</strain>
    </source>
</reference>
<dbReference type="Proteomes" id="UP000214646">
    <property type="component" value="Unassembled WGS sequence"/>
</dbReference>
<comment type="caution">
    <text evidence="1">The sequence shown here is derived from an EMBL/GenBank/DDBJ whole genome shotgun (WGS) entry which is preliminary data.</text>
</comment>
<name>A0A225E1H8_9BACT</name>
<sequence length="42" mass="5054">MNGRFFARVNDDDTILKGFASTFDLELAEFAFWPAYRDHRRR</sequence>
<evidence type="ECO:0000313" key="2">
    <source>
        <dbReference type="Proteomes" id="UP000214646"/>
    </source>
</evidence>
<protein>
    <submittedName>
        <fullName evidence="1">Uncharacterized protein</fullName>
    </submittedName>
</protein>
<proteinExistence type="predicted"/>
<dbReference type="AlphaFoldDB" id="A0A225E1H8"/>
<evidence type="ECO:0000313" key="1">
    <source>
        <dbReference type="EMBL" id="OWK47442.1"/>
    </source>
</evidence>
<gene>
    <name evidence="1" type="ORF">FRUB_01141</name>
</gene>
<keyword evidence="2" id="KW-1185">Reference proteome</keyword>
<dbReference type="EMBL" id="NIDE01000001">
    <property type="protein sequence ID" value="OWK47442.1"/>
    <property type="molecule type" value="Genomic_DNA"/>
</dbReference>
<accession>A0A225E1H8</accession>